<dbReference type="AlphaFoldDB" id="A0A6G1H8J5"/>
<gene>
    <name evidence="1" type="ORF">K402DRAFT_271185</name>
</gene>
<keyword evidence="2" id="KW-1185">Reference proteome</keyword>
<reference evidence="1" key="1">
    <citation type="journal article" date="2020" name="Stud. Mycol.">
        <title>101 Dothideomycetes genomes: a test case for predicting lifestyles and emergence of pathogens.</title>
        <authorList>
            <person name="Haridas S."/>
            <person name="Albert R."/>
            <person name="Binder M."/>
            <person name="Bloem J."/>
            <person name="Labutti K."/>
            <person name="Salamov A."/>
            <person name="Andreopoulos B."/>
            <person name="Baker S."/>
            <person name="Barry K."/>
            <person name="Bills G."/>
            <person name="Bluhm B."/>
            <person name="Cannon C."/>
            <person name="Castanera R."/>
            <person name="Culley D."/>
            <person name="Daum C."/>
            <person name="Ezra D."/>
            <person name="Gonzalez J."/>
            <person name="Henrissat B."/>
            <person name="Kuo A."/>
            <person name="Liang C."/>
            <person name="Lipzen A."/>
            <person name="Lutzoni F."/>
            <person name="Magnuson J."/>
            <person name="Mondo S."/>
            <person name="Nolan M."/>
            <person name="Ohm R."/>
            <person name="Pangilinan J."/>
            <person name="Park H.-J."/>
            <person name="Ramirez L."/>
            <person name="Alfaro M."/>
            <person name="Sun H."/>
            <person name="Tritt A."/>
            <person name="Yoshinaga Y."/>
            <person name="Zwiers L.-H."/>
            <person name="Turgeon B."/>
            <person name="Goodwin S."/>
            <person name="Spatafora J."/>
            <person name="Crous P."/>
            <person name="Grigoriev I."/>
        </authorList>
    </citation>
    <scope>NUCLEOTIDE SEQUENCE</scope>
    <source>
        <strain evidence="1">CBS 113979</strain>
    </source>
</reference>
<dbReference type="Proteomes" id="UP000800041">
    <property type="component" value="Unassembled WGS sequence"/>
</dbReference>
<sequence>MVQYSFCAQYQYSRQCHVMHRAQFLLGVLRVSLVVSRFHAQHPSSASSRLLVSIPDRHAVLSSHMSVSEFWQGDAGTWHGLADHDGADASTDGPFVRRCAVLVLRLRALLLLPAIHGHFPSPLQSPLLSRHHVPWPSVSYIQSDLLKLLEIAVSSNIT</sequence>
<evidence type="ECO:0000313" key="1">
    <source>
        <dbReference type="EMBL" id="KAF1989377.1"/>
    </source>
</evidence>
<proteinExistence type="predicted"/>
<protein>
    <submittedName>
        <fullName evidence="1">Uncharacterized protein</fullName>
    </submittedName>
</protein>
<organism evidence="1 2">
    <name type="scientific">Aulographum hederae CBS 113979</name>
    <dbReference type="NCBI Taxonomy" id="1176131"/>
    <lineage>
        <taxon>Eukaryota</taxon>
        <taxon>Fungi</taxon>
        <taxon>Dikarya</taxon>
        <taxon>Ascomycota</taxon>
        <taxon>Pezizomycotina</taxon>
        <taxon>Dothideomycetes</taxon>
        <taxon>Pleosporomycetidae</taxon>
        <taxon>Aulographales</taxon>
        <taxon>Aulographaceae</taxon>
    </lineage>
</organism>
<evidence type="ECO:0000313" key="2">
    <source>
        <dbReference type="Proteomes" id="UP000800041"/>
    </source>
</evidence>
<accession>A0A6G1H8J5</accession>
<dbReference type="EMBL" id="ML977145">
    <property type="protein sequence ID" value="KAF1989377.1"/>
    <property type="molecule type" value="Genomic_DNA"/>
</dbReference>
<name>A0A6G1H8J5_9PEZI</name>